<feature type="compositionally biased region" description="Polar residues" evidence="1">
    <location>
        <begin position="521"/>
        <end position="534"/>
    </location>
</feature>
<dbReference type="InterPro" id="IPR037524">
    <property type="entry name" value="PA14/GLEYA"/>
</dbReference>
<feature type="region of interest" description="Disordered" evidence="1">
    <location>
        <begin position="464"/>
        <end position="483"/>
    </location>
</feature>
<proteinExistence type="predicted"/>
<dbReference type="Proteomes" id="UP001377567">
    <property type="component" value="Unassembled WGS sequence"/>
</dbReference>
<dbReference type="Pfam" id="PF07691">
    <property type="entry name" value="PA14"/>
    <property type="match status" value="1"/>
</dbReference>
<keyword evidence="2" id="KW-0732">Signal</keyword>
<sequence length="735" mass="78281">MFSLCLQVLLFFNVANAQIANCKRSFVGPSPPGFYYSLYQVDLNGTPLDMTGKNPAEIVNSIGYFTPAIFQGNTANLDFDIPVSVGENTTEEGNVYGNDITVTNFTMIASSWLQVPESGFYTFDISTDTAAALHIINNTEYYCCTVGMPANAPQFKITSSPSVPISNNPSGTVYLYGGFQYAMYVSYMHLNGSASFDMTMTDPSGITHTDLSGYVNEYNWLNFDEIVTCQYSVENITTSIQWLGSATTTFTTMTRILQDPVGSVVVNDIQVVGVPGTTSEPLPDIPLYQVIIPATYWTNTFGPVPSGTYTVRNFFTINPSLTGSIVLYPFTTSSSQPDISTSSVTLSVFSTDSTSAVSTSTPEDTMISTSSVESLTESTSISANTTESVLSAPNITESISTTTSFTSSVSIVPYLKNISSISMGISSSDSSIRIATSTVSLLSSSNVELSSVISESNLNSTIHSELSTSSNSEASNTVDDGNRSHFSILSVPVSSMVISSVSSESPVVAISSKATSVSSSYNPPGSEMSNRMVYSNSTGTTTSTSPSSSSSQSQAVISSRTTITSVMDFTTTEQLKHSNENSEVSTTRTGGLGIMDELFPTITITSIETEIITTVCPSISDESTDYVTSVFTTTVTYTTVTRNCLRCKYDGQFAIPSDLAPYFSSVYGSIVPNSPKSPGATTTLLQSIGAVPDSGPSHSNNGIPSINETPNDASLLRYSVILHTVVLLIVGLFMF</sequence>
<evidence type="ECO:0000256" key="1">
    <source>
        <dbReference type="SAM" id="MobiDB-lite"/>
    </source>
</evidence>
<keyword evidence="5" id="KW-1185">Reference proteome</keyword>
<dbReference type="Gene3D" id="2.60.120.1560">
    <property type="match status" value="1"/>
</dbReference>
<accession>A0AAV5S532</accession>
<evidence type="ECO:0000313" key="5">
    <source>
        <dbReference type="Proteomes" id="UP001377567"/>
    </source>
</evidence>
<dbReference type="AlphaFoldDB" id="A0AAV5S532"/>
<feature type="chain" id="PRO_5043540246" description="PA14 domain-containing protein" evidence="2">
    <location>
        <begin position="18"/>
        <end position="735"/>
    </location>
</feature>
<feature type="signal peptide" evidence="2">
    <location>
        <begin position="1"/>
        <end position="17"/>
    </location>
</feature>
<evidence type="ECO:0000256" key="2">
    <source>
        <dbReference type="SAM" id="SignalP"/>
    </source>
</evidence>
<dbReference type="PROSITE" id="PS51820">
    <property type="entry name" value="PA14"/>
    <property type="match status" value="1"/>
</dbReference>
<feature type="region of interest" description="Disordered" evidence="1">
    <location>
        <begin position="513"/>
        <end position="556"/>
    </location>
</feature>
<feature type="domain" description="PA14" evidence="3">
    <location>
        <begin position="55"/>
        <end position="214"/>
    </location>
</feature>
<feature type="compositionally biased region" description="Low complexity" evidence="1">
    <location>
        <begin position="535"/>
        <end position="556"/>
    </location>
</feature>
<name>A0AAV5S532_MAUHU</name>
<dbReference type="InterPro" id="IPR011658">
    <property type="entry name" value="PA14_dom"/>
</dbReference>
<reference evidence="4 5" key="1">
    <citation type="journal article" date="2023" name="Elife">
        <title>Identification of key yeast species and microbe-microbe interactions impacting larval growth of Drosophila in the wild.</title>
        <authorList>
            <person name="Mure A."/>
            <person name="Sugiura Y."/>
            <person name="Maeda R."/>
            <person name="Honda K."/>
            <person name="Sakurai N."/>
            <person name="Takahashi Y."/>
            <person name="Watada M."/>
            <person name="Katoh T."/>
            <person name="Gotoh A."/>
            <person name="Gotoh Y."/>
            <person name="Taniguchi I."/>
            <person name="Nakamura K."/>
            <person name="Hayashi T."/>
            <person name="Katayama T."/>
            <person name="Uemura T."/>
            <person name="Hattori Y."/>
        </authorList>
    </citation>
    <scope>NUCLEOTIDE SEQUENCE [LARGE SCALE GENOMIC DNA]</scope>
    <source>
        <strain evidence="4 5">KH-74</strain>
    </source>
</reference>
<organism evidence="4 5">
    <name type="scientific">Maudiozyma humilis</name>
    <name type="common">Sour dough yeast</name>
    <name type="synonym">Kazachstania humilis</name>
    <dbReference type="NCBI Taxonomy" id="51915"/>
    <lineage>
        <taxon>Eukaryota</taxon>
        <taxon>Fungi</taxon>
        <taxon>Dikarya</taxon>
        <taxon>Ascomycota</taxon>
        <taxon>Saccharomycotina</taxon>
        <taxon>Saccharomycetes</taxon>
        <taxon>Saccharomycetales</taxon>
        <taxon>Saccharomycetaceae</taxon>
        <taxon>Maudiozyma</taxon>
    </lineage>
</organism>
<comment type="caution">
    <text evidence="4">The sequence shown here is derived from an EMBL/GenBank/DDBJ whole genome shotgun (WGS) entry which is preliminary data.</text>
</comment>
<evidence type="ECO:0000259" key="3">
    <source>
        <dbReference type="PROSITE" id="PS51820"/>
    </source>
</evidence>
<dbReference type="EMBL" id="BTGD01000018">
    <property type="protein sequence ID" value="GMM57937.1"/>
    <property type="molecule type" value="Genomic_DNA"/>
</dbReference>
<protein>
    <recommendedName>
        <fullName evidence="3">PA14 domain-containing protein</fullName>
    </recommendedName>
</protein>
<gene>
    <name evidence="4" type="ORF">DAKH74_045530</name>
</gene>
<feature type="compositionally biased region" description="Low complexity" evidence="1">
    <location>
        <begin position="464"/>
        <end position="477"/>
    </location>
</feature>
<evidence type="ECO:0000313" key="4">
    <source>
        <dbReference type="EMBL" id="GMM57937.1"/>
    </source>
</evidence>